<proteinExistence type="predicted"/>
<dbReference type="Proteomes" id="UP000628710">
    <property type="component" value="Unassembled WGS sequence"/>
</dbReference>
<accession>A0A934JM81</accession>
<evidence type="ECO:0000313" key="2">
    <source>
        <dbReference type="Proteomes" id="UP000628710"/>
    </source>
</evidence>
<organism evidence="1 2">
    <name type="scientific">Marinomonas transparens</name>
    <dbReference type="NCBI Taxonomy" id="2795388"/>
    <lineage>
        <taxon>Bacteria</taxon>
        <taxon>Pseudomonadati</taxon>
        <taxon>Pseudomonadota</taxon>
        <taxon>Gammaproteobacteria</taxon>
        <taxon>Oceanospirillales</taxon>
        <taxon>Oceanospirillaceae</taxon>
        <taxon>Marinomonas</taxon>
    </lineage>
</organism>
<name>A0A934JM81_9GAMM</name>
<keyword evidence="2" id="KW-1185">Reference proteome</keyword>
<dbReference type="EMBL" id="JAEMNX010000003">
    <property type="protein sequence ID" value="MBJ7536968.1"/>
    <property type="molecule type" value="Genomic_DNA"/>
</dbReference>
<gene>
    <name evidence="1" type="ORF">I8J31_04660</name>
</gene>
<sequence length="57" mass="6640">MANLTGFAEASYNNLTVEEMRKAIENDYFEPDAKEWNITEQECKEALEVAIREKLKD</sequence>
<reference evidence="1" key="1">
    <citation type="submission" date="2020-12" db="EMBL/GenBank/DDBJ databases">
        <title>Marinomonas arctica sp. nov., a psychrotolerant bacterium isolated from the Arctic.</title>
        <authorList>
            <person name="Zhang Y."/>
        </authorList>
    </citation>
    <scope>NUCLEOTIDE SEQUENCE</scope>
    <source>
        <strain evidence="1">C1424</strain>
    </source>
</reference>
<comment type="caution">
    <text evidence="1">The sequence shown here is derived from an EMBL/GenBank/DDBJ whole genome shotgun (WGS) entry which is preliminary data.</text>
</comment>
<evidence type="ECO:0000313" key="1">
    <source>
        <dbReference type="EMBL" id="MBJ7536968.1"/>
    </source>
</evidence>
<protein>
    <submittedName>
        <fullName evidence="1">Uncharacterized protein</fullName>
    </submittedName>
</protein>
<dbReference type="RefSeq" id="WP_199467148.1">
    <property type="nucleotide sequence ID" value="NZ_JAEMNX010000003.1"/>
</dbReference>
<dbReference type="AlphaFoldDB" id="A0A934JM81"/>